<evidence type="ECO:0000256" key="2">
    <source>
        <dbReference type="ARBA" id="ARBA00022741"/>
    </source>
</evidence>
<evidence type="ECO:0000256" key="5">
    <source>
        <dbReference type="ARBA" id="ARBA00023146"/>
    </source>
</evidence>
<dbReference type="InterPro" id="IPR014729">
    <property type="entry name" value="Rossmann-like_a/b/a_fold"/>
</dbReference>
<evidence type="ECO:0000256" key="7">
    <source>
        <dbReference type="SAM" id="MobiDB-lite"/>
    </source>
</evidence>
<name>A0A0E0EG53_9ORYZ</name>
<dbReference type="Gene3D" id="3.40.50.620">
    <property type="entry name" value="HUPs"/>
    <property type="match status" value="2"/>
</dbReference>
<dbReference type="PANTHER" id="PTHR46264">
    <property type="entry name" value="TYROSINE-TRNA LIGASE"/>
    <property type="match status" value="1"/>
</dbReference>
<dbReference type="Pfam" id="PF00579">
    <property type="entry name" value="tRNA-synt_1b"/>
    <property type="match status" value="1"/>
</dbReference>
<evidence type="ECO:0000256" key="1">
    <source>
        <dbReference type="ARBA" id="ARBA00022598"/>
    </source>
</evidence>
<feature type="region of interest" description="Disordered" evidence="7">
    <location>
        <begin position="19"/>
        <end position="38"/>
    </location>
</feature>
<dbReference type="Gramene" id="OMERI07G22880.1">
    <property type="protein sequence ID" value="OMERI07G22880.1"/>
    <property type="gene ID" value="OMERI07G22880"/>
</dbReference>
<dbReference type="EnsemblPlants" id="OMERI07G22880.1">
    <property type="protein sequence ID" value="OMERI07G22880.1"/>
    <property type="gene ID" value="OMERI07G22880"/>
</dbReference>
<keyword evidence="3 6" id="KW-0067">ATP-binding</keyword>
<dbReference type="FunFam" id="3.40.50.620:FF:000103">
    <property type="entry name" value="tyrosine--tRNA ligase 1, cytoplasmic"/>
    <property type="match status" value="1"/>
</dbReference>
<dbReference type="SUPFAM" id="SSF52374">
    <property type="entry name" value="Nucleotidylyl transferase"/>
    <property type="match status" value="1"/>
</dbReference>
<dbReference type="InterPro" id="IPR050489">
    <property type="entry name" value="Tyr-tRNA_synthase"/>
</dbReference>
<evidence type="ECO:0000256" key="4">
    <source>
        <dbReference type="ARBA" id="ARBA00022917"/>
    </source>
</evidence>
<dbReference type="AlphaFoldDB" id="A0A0E0EG53"/>
<comment type="similarity">
    <text evidence="6">Belongs to the class-I aminoacyl-tRNA synthetase family.</text>
</comment>
<proteinExistence type="inferred from homology"/>
<dbReference type="STRING" id="40149.A0A0E0EG53"/>
<keyword evidence="4 6" id="KW-0648">Protein biosynthesis</keyword>
<dbReference type="PANTHER" id="PTHR46264:SF7">
    <property type="entry name" value="TYROSINE--TRNA LIGASE"/>
    <property type="match status" value="1"/>
</dbReference>
<dbReference type="GO" id="GO:0006437">
    <property type="term" value="P:tyrosyl-tRNA aminoacylation"/>
    <property type="evidence" value="ECO:0007669"/>
    <property type="project" value="TreeGrafter"/>
</dbReference>
<evidence type="ECO:0008006" key="10">
    <source>
        <dbReference type="Google" id="ProtNLM"/>
    </source>
</evidence>
<reference evidence="8" key="2">
    <citation type="submission" date="2018-05" db="EMBL/GenBank/DDBJ databases">
        <title>OmerRS3 (Oryza meridionalis Reference Sequence Version 3).</title>
        <authorList>
            <person name="Zhang J."/>
            <person name="Kudrna D."/>
            <person name="Lee S."/>
            <person name="Talag J."/>
            <person name="Welchert J."/>
            <person name="Wing R.A."/>
        </authorList>
    </citation>
    <scope>NUCLEOTIDE SEQUENCE [LARGE SCALE GENOMIC DNA]</scope>
    <source>
        <strain evidence="8">cv. OR44</strain>
    </source>
</reference>
<evidence type="ECO:0000313" key="8">
    <source>
        <dbReference type="EnsemblPlants" id="OMERI07G22880.1"/>
    </source>
</evidence>
<dbReference type="GO" id="GO:0005737">
    <property type="term" value="C:cytoplasm"/>
    <property type="evidence" value="ECO:0007669"/>
    <property type="project" value="TreeGrafter"/>
</dbReference>
<evidence type="ECO:0000313" key="9">
    <source>
        <dbReference type="Proteomes" id="UP000008021"/>
    </source>
</evidence>
<evidence type="ECO:0000256" key="6">
    <source>
        <dbReference type="RuleBase" id="RU363036"/>
    </source>
</evidence>
<dbReference type="Proteomes" id="UP000008021">
    <property type="component" value="Chromosome 7"/>
</dbReference>
<evidence type="ECO:0000256" key="3">
    <source>
        <dbReference type="ARBA" id="ARBA00022840"/>
    </source>
</evidence>
<keyword evidence="1 6" id="KW-0436">Ligase</keyword>
<keyword evidence="9" id="KW-1185">Reference proteome</keyword>
<sequence length="464" mass="53058">MLARAFGLVGKTWKRTRTMSVEASASPRRRSQMPQQQLCHLHGSTPSQRQKFPEEQLPGLIILLQRSSANAGLYLRTELKHRSNGNMENSAVAAVDSNGDTVEGSFDLRFAALKSIGEDRVNDRELKLLLKKKHAPICYVWCDPCPWMHISQGIMKTLNINKMVESGFKVKILMADWFSQMNSEISGNLNKMRTVGRYNIEMWKATGMALDKVDLVWLSDEIRQHGDEYWPIVMDIARTNSVRRIKSTCRSSYYCLPSRFCGSRTSYAIGKLNVDEIFYICLQCASILFQKADIWLLGMEQHDANLLARQYYKHFKKKNKAIAVLDNMLPNLLQYPQMENRRHPAWAIFMEDDKEDICFKMEKAFCPPKLAEGNPCLEYIKYIILPWFGMFEVVQKKGNGGKKTFLSMEELTADYESGALHPADVKLALEKSLNEILQPVRDHFGRNGEAKDLVEAIGECYGAD</sequence>
<accession>A0A0E0EG53</accession>
<protein>
    <recommendedName>
        <fullName evidence="10">Tyrosine--tRNA ligase</fullName>
    </recommendedName>
</protein>
<dbReference type="InterPro" id="IPR002305">
    <property type="entry name" value="aa-tRNA-synth_Ic"/>
</dbReference>
<organism evidence="8">
    <name type="scientific">Oryza meridionalis</name>
    <dbReference type="NCBI Taxonomy" id="40149"/>
    <lineage>
        <taxon>Eukaryota</taxon>
        <taxon>Viridiplantae</taxon>
        <taxon>Streptophyta</taxon>
        <taxon>Embryophyta</taxon>
        <taxon>Tracheophyta</taxon>
        <taxon>Spermatophyta</taxon>
        <taxon>Magnoliopsida</taxon>
        <taxon>Liliopsida</taxon>
        <taxon>Poales</taxon>
        <taxon>Poaceae</taxon>
        <taxon>BOP clade</taxon>
        <taxon>Oryzoideae</taxon>
        <taxon>Oryzeae</taxon>
        <taxon>Oryzinae</taxon>
        <taxon>Oryza</taxon>
    </lineage>
</organism>
<dbReference type="GO" id="GO:0004831">
    <property type="term" value="F:tyrosine-tRNA ligase activity"/>
    <property type="evidence" value="ECO:0007669"/>
    <property type="project" value="TreeGrafter"/>
</dbReference>
<keyword evidence="5 6" id="KW-0030">Aminoacyl-tRNA synthetase</keyword>
<keyword evidence="2 6" id="KW-0547">Nucleotide-binding</keyword>
<dbReference type="GO" id="GO:0005524">
    <property type="term" value="F:ATP binding"/>
    <property type="evidence" value="ECO:0007669"/>
    <property type="project" value="UniProtKB-KW"/>
</dbReference>
<reference evidence="8" key="1">
    <citation type="submission" date="2015-04" db="UniProtKB">
        <authorList>
            <consortium name="EnsemblPlants"/>
        </authorList>
    </citation>
    <scope>IDENTIFICATION</scope>
</reference>